<feature type="compositionally biased region" description="Polar residues" evidence="1">
    <location>
        <begin position="38"/>
        <end position="47"/>
    </location>
</feature>
<reference evidence="3 4" key="1">
    <citation type="submission" date="2024-06" db="EMBL/GenBank/DDBJ databases">
        <title>Genomic Encyclopedia of Type Strains, Phase IV (KMG-IV): sequencing the most valuable type-strain genomes for metagenomic binning, comparative biology and taxonomic classification.</title>
        <authorList>
            <person name="Goeker M."/>
        </authorList>
    </citation>
    <scope>NUCLEOTIDE SEQUENCE [LARGE SCALE GENOMIC DNA]</scope>
    <source>
        <strain evidence="3 4">DSM 27865</strain>
    </source>
</reference>
<feature type="signal peptide" evidence="2">
    <location>
        <begin position="1"/>
        <end position="26"/>
    </location>
</feature>
<feature type="region of interest" description="Disordered" evidence="1">
    <location>
        <begin position="26"/>
        <end position="47"/>
    </location>
</feature>
<evidence type="ECO:0000313" key="4">
    <source>
        <dbReference type="Proteomes" id="UP001549076"/>
    </source>
</evidence>
<evidence type="ECO:0000256" key="2">
    <source>
        <dbReference type="SAM" id="SignalP"/>
    </source>
</evidence>
<dbReference type="EMBL" id="JBEPML010000012">
    <property type="protein sequence ID" value="MET3793141.1"/>
    <property type="molecule type" value="Genomic_DNA"/>
</dbReference>
<feature type="chain" id="PRO_5047379355" evidence="2">
    <location>
        <begin position="27"/>
        <end position="128"/>
    </location>
</feature>
<keyword evidence="2" id="KW-0732">Signal</keyword>
<organism evidence="3 4">
    <name type="scientific">Aquamicrobium terrae</name>
    <dbReference type="NCBI Taxonomy" id="1324945"/>
    <lineage>
        <taxon>Bacteria</taxon>
        <taxon>Pseudomonadati</taxon>
        <taxon>Pseudomonadota</taxon>
        <taxon>Alphaproteobacteria</taxon>
        <taxon>Hyphomicrobiales</taxon>
        <taxon>Phyllobacteriaceae</taxon>
        <taxon>Aquamicrobium</taxon>
    </lineage>
</organism>
<protein>
    <submittedName>
        <fullName evidence="3">Uncharacterized protein</fullName>
    </submittedName>
</protein>
<name>A0ABV2N272_9HYPH</name>
<gene>
    <name evidence="3" type="ORF">ABID37_003365</name>
</gene>
<sequence>MKGEAMRIVTLIAALSVVASIQPTMAQGPTDELPGQPPAQQTPETLPDQTIIAITIVRFEDLPPRLKTMVEAKLNDTSVDDLRALHASIEDSPEAMTMLAQNGLNVTQVVAAAVDPAGALTLVIQETA</sequence>
<dbReference type="Proteomes" id="UP001549076">
    <property type="component" value="Unassembled WGS sequence"/>
</dbReference>
<dbReference type="RefSeq" id="WP_354196804.1">
    <property type="nucleotide sequence ID" value="NZ_JBEPML010000012.1"/>
</dbReference>
<proteinExistence type="predicted"/>
<evidence type="ECO:0000256" key="1">
    <source>
        <dbReference type="SAM" id="MobiDB-lite"/>
    </source>
</evidence>
<keyword evidence="4" id="KW-1185">Reference proteome</keyword>
<accession>A0ABV2N272</accession>
<comment type="caution">
    <text evidence="3">The sequence shown here is derived from an EMBL/GenBank/DDBJ whole genome shotgun (WGS) entry which is preliminary data.</text>
</comment>
<evidence type="ECO:0000313" key="3">
    <source>
        <dbReference type="EMBL" id="MET3793141.1"/>
    </source>
</evidence>